<accession>A0A0K0FW72</accession>
<dbReference type="Proteomes" id="UP000035680">
    <property type="component" value="Unassembled WGS sequence"/>
</dbReference>
<reference evidence="2" key="2">
    <citation type="submission" date="2015-08" db="UniProtKB">
        <authorList>
            <consortium name="WormBaseParasite"/>
        </authorList>
    </citation>
    <scope>IDENTIFICATION</scope>
</reference>
<name>A0A0K0FW72_STRVS</name>
<evidence type="ECO:0000313" key="1">
    <source>
        <dbReference type="Proteomes" id="UP000035680"/>
    </source>
</evidence>
<proteinExistence type="predicted"/>
<protein>
    <submittedName>
        <fullName evidence="2">Uncharacterized protein</fullName>
    </submittedName>
</protein>
<dbReference type="AlphaFoldDB" id="A0A0K0FW72"/>
<reference evidence="1" key="1">
    <citation type="submission" date="2014-07" db="EMBL/GenBank/DDBJ databases">
        <authorList>
            <person name="Martin A.A"/>
            <person name="De Silva N."/>
        </authorList>
    </citation>
    <scope>NUCLEOTIDE SEQUENCE</scope>
</reference>
<organism evidence="1 2">
    <name type="scientific">Strongyloides venezuelensis</name>
    <name type="common">Threadworm</name>
    <dbReference type="NCBI Taxonomy" id="75913"/>
    <lineage>
        <taxon>Eukaryota</taxon>
        <taxon>Metazoa</taxon>
        <taxon>Ecdysozoa</taxon>
        <taxon>Nematoda</taxon>
        <taxon>Chromadorea</taxon>
        <taxon>Rhabditida</taxon>
        <taxon>Tylenchina</taxon>
        <taxon>Panagrolaimomorpha</taxon>
        <taxon>Strongyloidoidea</taxon>
        <taxon>Strongyloididae</taxon>
        <taxon>Strongyloides</taxon>
    </lineage>
</organism>
<sequence>MEISLSRTNMMKKAEFDVLIDTLRKNQLLTDKIQDTVNDYWNREEHEAAHNIVNNIILQLKTSPPTKTKNFKDYDTTDDASMTHIIYSKHHYSTKQEDKGAVENNGTRKRPNFTPLQYQSQKLTCLFDKLPPFMANTSAKFKTWFQQYELAVAIAHSTDNKEQRACHFMRHKEDYKETISYILQLINLPINQLRANFERL</sequence>
<evidence type="ECO:0000313" key="2">
    <source>
        <dbReference type="WBParaSite" id="SVE_1663000.1"/>
    </source>
</evidence>
<keyword evidence="1" id="KW-1185">Reference proteome</keyword>
<dbReference type="WBParaSite" id="SVE_1663000.1">
    <property type="protein sequence ID" value="SVE_1663000.1"/>
    <property type="gene ID" value="SVE_1663000"/>
</dbReference>